<feature type="binding site" evidence="7">
    <location>
        <position position="44"/>
    </location>
    <ligand>
        <name>Zn(2+)</name>
        <dbReference type="ChEBI" id="CHEBI:29105"/>
    </ligand>
</feature>
<comment type="function">
    <text evidence="8">Reversible hydration of carbon dioxide.</text>
</comment>
<dbReference type="GO" id="GO:0004089">
    <property type="term" value="F:carbonate dehydratase activity"/>
    <property type="evidence" value="ECO:0007669"/>
    <property type="project" value="UniProtKB-UniRule"/>
</dbReference>
<dbReference type="InterPro" id="IPR036874">
    <property type="entry name" value="Carbonic_anhydrase_sf"/>
</dbReference>
<dbReference type="SMART" id="SM00947">
    <property type="entry name" value="Pro_CA"/>
    <property type="match status" value="1"/>
</dbReference>
<dbReference type="EMBL" id="AP023361">
    <property type="protein sequence ID" value="BCJ89451.1"/>
    <property type="molecule type" value="Genomic_DNA"/>
</dbReference>
<dbReference type="GO" id="GO:0008270">
    <property type="term" value="F:zinc ion binding"/>
    <property type="evidence" value="ECO:0007669"/>
    <property type="project" value="UniProtKB-UniRule"/>
</dbReference>
<evidence type="ECO:0000256" key="2">
    <source>
        <dbReference type="ARBA" id="ARBA00012925"/>
    </source>
</evidence>
<keyword evidence="3 7" id="KW-0479">Metal-binding</keyword>
<comment type="similarity">
    <text evidence="1 8">Belongs to the beta-class carbonic anhydrase family.</text>
</comment>
<dbReference type="Pfam" id="PF00484">
    <property type="entry name" value="Pro_CA"/>
    <property type="match status" value="1"/>
</dbReference>
<dbReference type="RefSeq" id="WP_222876160.1">
    <property type="nucleotide sequence ID" value="NZ_AP023361.1"/>
</dbReference>
<evidence type="ECO:0000256" key="8">
    <source>
        <dbReference type="RuleBase" id="RU003956"/>
    </source>
</evidence>
<evidence type="ECO:0000313" key="9">
    <source>
        <dbReference type="EMBL" id="BCJ89451.1"/>
    </source>
</evidence>
<evidence type="ECO:0000256" key="7">
    <source>
        <dbReference type="PIRSR" id="PIRSR601765-1"/>
    </source>
</evidence>
<dbReference type="AlphaFoldDB" id="A0A6S6QQX7"/>
<dbReference type="CDD" id="cd00884">
    <property type="entry name" value="beta_CA_cladeB"/>
    <property type="match status" value="1"/>
</dbReference>
<keyword evidence="5 8" id="KW-0456">Lyase</keyword>
<dbReference type="PROSITE" id="PS00705">
    <property type="entry name" value="PROK_CO2_ANHYDRASE_2"/>
    <property type="match status" value="1"/>
</dbReference>
<dbReference type="InterPro" id="IPR015892">
    <property type="entry name" value="Carbonic_anhydrase_CS"/>
</dbReference>
<protein>
    <recommendedName>
        <fullName evidence="2 8">Carbonic anhydrase</fullName>
        <ecNumber evidence="2 8">4.2.1.1</ecNumber>
    </recommendedName>
    <alternativeName>
        <fullName evidence="8">Carbonate dehydratase</fullName>
    </alternativeName>
</protein>
<proteinExistence type="inferred from homology"/>
<keyword evidence="10" id="KW-1185">Reference proteome</keyword>
<feature type="binding site" evidence="7">
    <location>
        <position position="103"/>
    </location>
    <ligand>
        <name>Zn(2+)</name>
        <dbReference type="ChEBI" id="CHEBI:29105"/>
    </ligand>
</feature>
<dbReference type="Proteomes" id="UP000515317">
    <property type="component" value="Chromosome"/>
</dbReference>
<dbReference type="EC" id="4.2.1.1" evidence="2 8"/>
<dbReference type="PANTHER" id="PTHR11002:SF76">
    <property type="entry name" value="CARBONIC ANHYDRASE"/>
    <property type="match status" value="1"/>
</dbReference>
<dbReference type="KEGG" id="tso:IZ6_01860"/>
<feature type="binding site" evidence="7">
    <location>
        <position position="42"/>
    </location>
    <ligand>
        <name>Zn(2+)</name>
        <dbReference type="ChEBI" id="CHEBI:29105"/>
    </ligand>
</feature>
<evidence type="ECO:0000256" key="4">
    <source>
        <dbReference type="ARBA" id="ARBA00022833"/>
    </source>
</evidence>
<sequence length="211" mass="22425">MFPKNLADGYRLWRDEKLPQEKGRLAQLAALGQAPQALIIGCCDSRVSPETIFSSGPGELFVLRNVANVVPPFRPDGKHHGTSAAIEFAVAGLAVPHIVVMGHSQCGGIRAHLNANTDTAGDFIGPWMSLISGAKEDALARNPNLKGKALETAVEEAAIRLSIKNLRTFPEIESREKDGILTISGAHLNISNGDLRVLDDATGEFVSPAAA</sequence>
<gene>
    <name evidence="9" type="primary">cah</name>
    <name evidence="9" type="ORF">IZ6_01860</name>
</gene>
<reference evidence="9 10" key="1">
    <citation type="submission" date="2020-08" db="EMBL/GenBank/DDBJ databases">
        <title>Genome sequence of Rhizobiales bacterium strain IZ6.</title>
        <authorList>
            <person name="Nakai R."/>
            <person name="Naganuma T."/>
        </authorList>
    </citation>
    <scope>NUCLEOTIDE SEQUENCE [LARGE SCALE GENOMIC DNA]</scope>
    <source>
        <strain evidence="9 10">IZ6</strain>
    </source>
</reference>
<evidence type="ECO:0000256" key="1">
    <source>
        <dbReference type="ARBA" id="ARBA00006217"/>
    </source>
</evidence>
<keyword evidence="4 7" id="KW-0862">Zinc</keyword>
<feature type="binding site" evidence="7">
    <location>
        <position position="106"/>
    </location>
    <ligand>
        <name>Zn(2+)</name>
        <dbReference type="ChEBI" id="CHEBI:29105"/>
    </ligand>
</feature>
<comment type="cofactor">
    <cofactor evidence="7">
        <name>Zn(2+)</name>
        <dbReference type="ChEBI" id="CHEBI:29105"/>
    </cofactor>
    <text evidence="7">Binds 1 zinc ion per subunit.</text>
</comment>
<comment type="catalytic activity">
    <reaction evidence="6 8">
        <text>hydrogencarbonate + H(+) = CO2 + H2O</text>
        <dbReference type="Rhea" id="RHEA:10748"/>
        <dbReference type="ChEBI" id="CHEBI:15377"/>
        <dbReference type="ChEBI" id="CHEBI:15378"/>
        <dbReference type="ChEBI" id="CHEBI:16526"/>
        <dbReference type="ChEBI" id="CHEBI:17544"/>
        <dbReference type="EC" id="4.2.1.1"/>
    </reaction>
</comment>
<dbReference type="SUPFAM" id="SSF53056">
    <property type="entry name" value="beta-carbonic anhydrase, cab"/>
    <property type="match status" value="1"/>
</dbReference>
<evidence type="ECO:0000256" key="6">
    <source>
        <dbReference type="ARBA" id="ARBA00048348"/>
    </source>
</evidence>
<evidence type="ECO:0000256" key="5">
    <source>
        <dbReference type="ARBA" id="ARBA00023239"/>
    </source>
</evidence>
<name>A0A6S6QQX7_9HYPH</name>
<dbReference type="PANTHER" id="PTHR11002">
    <property type="entry name" value="CARBONIC ANHYDRASE"/>
    <property type="match status" value="1"/>
</dbReference>
<evidence type="ECO:0000313" key="10">
    <source>
        <dbReference type="Proteomes" id="UP000515317"/>
    </source>
</evidence>
<dbReference type="GO" id="GO:0015976">
    <property type="term" value="P:carbon utilization"/>
    <property type="evidence" value="ECO:0007669"/>
    <property type="project" value="InterPro"/>
</dbReference>
<dbReference type="Gene3D" id="3.40.1050.10">
    <property type="entry name" value="Carbonic anhydrase"/>
    <property type="match status" value="1"/>
</dbReference>
<dbReference type="InterPro" id="IPR045066">
    <property type="entry name" value="Beta_CA_cladeB"/>
</dbReference>
<evidence type="ECO:0000256" key="3">
    <source>
        <dbReference type="ARBA" id="ARBA00022723"/>
    </source>
</evidence>
<accession>A0A6S6QQX7</accession>
<dbReference type="InterPro" id="IPR001765">
    <property type="entry name" value="Carbonic_anhydrase"/>
</dbReference>
<organism evidence="9 10">
    <name type="scientific">Terrihabitans soli</name>
    <dbReference type="NCBI Taxonomy" id="708113"/>
    <lineage>
        <taxon>Bacteria</taxon>
        <taxon>Pseudomonadati</taxon>
        <taxon>Pseudomonadota</taxon>
        <taxon>Alphaproteobacteria</taxon>
        <taxon>Hyphomicrobiales</taxon>
        <taxon>Terrihabitans</taxon>
    </lineage>
</organism>